<gene>
    <name evidence="1" type="ORF">PoMZ_01417</name>
</gene>
<dbReference type="EMBL" id="CP034205">
    <property type="protein sequence ID" value="QBZ56508.1"/>
    <property type="molecule type" value="Genomic_DNA"/>
</dbReference>
<dbReference type="Proteomes" id="UP000294847">
    <property type="component" value="Chromosome 2"/>
</dbReference>
<organism evidence="1 2">
    <name type="scientific">Pyricularia oryzae</name>
    <name type="common">Rice blast fungus</name>
    <name type="synonym">Magnaporthe oryzae</name>
    <dbReference type="NCBI Taxonomy" id="318829"/>
    <lineage>
        <taxon>Eukaryota</taxon>
        <taxon>Fungi</taxon>
        <taxon>Dikarya</taxon>
        <taxon>Ascomycota</taxon>
        <taxon>Pezizomycotina</taxon>
        <taxon>Sordariomycetes</taxon>
        <taxon>Sordariomycetidae</taxon>
        <taxon>Magnaporthales</taxon>
        <taxon>Pyriculariaceae</taxon>
        <taxon>Pyricularia</taxon>
    </lineage>
</organism>
<sequence>MGHRKPCLRPRVKRHGSSPVLAQNMEPVNSKLRESNSDGVCNCPIRLDCTDHTFFSYWRRESTPAP</sequence>
<reference evidence="1 2" key="1">
    <citation type="journal article" date="2019" name="Mol. Biol. Evol.">
        <title>Blast fungal genomes show frequent chromosomal changes, gene gains and losses, and effector gene turnover.</title>
        <authorList>
            <person name="Gomez Luciano L.B."/>
            <person name="Jason Tsai I."/>
            <person name="Chuma I."/>
            <person name="Tosa Y."/>
            <person name="Chen Y.H."/>
            <person name="Li J.Y."/>
            <person name="Li M.Y."/>
            <person name="Jade Lu M.Y."/>
            <person name="Nakayashiki H."/>
            <person name="Li W.H."/>
        </authorList>
    </citation>
    <scope>NUCLEOTIDE SEQUENCE [LARGE SCALE GENOMIC DNA]</scope>
    <source>
        <strain evidence="1">MZ5-1-6</strain>
    </source>
</reference>
<evidence type="ECO:0000313" key="2">
    <source>
        <dbReference type="Proteomes" id="UP000294847"/>
    </source>
</evidence>
<dbReference type="AlphaFoldDB" id="A0A4P7N256"/>
<evidence type="ECO:0000313" key="1">
    <source>
        <dbReference type="EMBL" id="QBZ56508.1"/>
    </source>
</evidence>
<protein>
    <submittedName>
        <fullName evidence="1">Uncharacterized protein</fullName>
    </submittedName>
</protein>
<proteinExistence type="predicted"/>
<accession>A0A4P7N256</accession>
<name>A0A4P7N256_PYROR</name>